<dbReference type="EMBL" id="AP018248">
    <property type="protein sequence ID" value="BAY98144.1"/>
    <property type="molecule type" value="Genomic_DNA"/>
</dbReference>
<evidence type="ECO:0000313" key="1">
    <source>
        <dbReference type="EMBL" id="BAY98144.1"/>
    </source>
</evidence>
<keyword evidence="2" id="KW-1185">Reference proteome</keyword>
<dbReference type="Proteomes" id="UP000218785">
    <property type="component" value="Chromosome"/>
</dbReference>
<accession>A0A1Z4MXD7</accession>
<protein>
    <submittedName>
        <fullName evidence="1">Uncharacterized protein</fullName>
    </submittedName>
</protein>
<proteinExistence type="predicted"/>
<dbReference type="KEGG" id="ttq:NIES37_20920"/>
<evidence type="ECO:0000313" key="2">
    <source>
        <dbReference type="Proteomes" id="UP000218785"/>
    </source>
</evidence>
<gene>
    <name evidence="1" type="ORF">NIES37_20920</name>
</gene>
<name>A0A1Z4MXD7_9CYAN</name>
<reference evidence="1 2" key="1">
    <citation type="submission" date="2017-06" db="EMBL/GenBank/DDBJ databases">
        <title>Genome sequencing of cyanobaciteial culture collection at National Institute for Environmental Studies (NIES).</title>
        <authorList>
            <person name="Hirose Y."/>
            <person name="Shimura Y."/>
            <person name="Fujisawa T."/>
            <person name="Nakamura Y."/>
            <person name="Kawachi M."/>
        </authorList>
    </citation>
    <scope>NUCLEOTIDE SEQUENCE [LARGE SCALE GENOMIC DNA]</scope>
    <source>
        <strain evidence="1 2">NIES-37</strain>
    </source>
</reference>
<organism evidence="1 2">
    <name type="scientific">Tolypothrix tenuis PCC 7101</name>
    <dbReference type="NCBI Taxonomy" id="231146"/>
    <lineage>
        <taxon>Bacteria</taxon>
        <taxon>Bacillati</taxon>
        <taxon>Cyanobacteriota</taxon>
        <taxon>Cyanophyceae</taxon>
        <taxon>Nostocales</taxon>
        <taxon>Tolypothrichaceae</taxon>
        <taxon>Tolypothrix</taxon>
    </lineage>
</organism>
<dbReference type="AlphaFoldDB" id="A0A1Z4MXD7"/>
<sequence>MGDIQGKELDNFKIPALKNRNLGMEKATNALFSMPQVCGQQCILRLQGWDTLLSFCQHFYSLQIDQKSMICKLRREKVKLVIKD</sequence>